<comment type="caution">
    <text evidence="2">The sequence shown here is derived from an EMBL/GenBank/DDBJ whole genome shotgun (WGS) entry which is preliminary data.</text>
</comment>
<organism evidence="2 3">
    <name type="scientific">Inhella inkyongensis</name>
    <dbReference type="NCBI Taxonomy" id="392593"/>
    <lineage>
        <taxon>Bacteria</taxon>
        <taxon>Pseudomonadati</taxon>
        <taxon>Pseudomonadota</taxon>
        <taxon>Betaproteobacteria</taxon>
        <taxon>Burkholderiales</taxon>
        <taxon>Sphaerotilaceae</taxon>
        <taxon>Inhella</taxon>
    </lineage>
</organism>
<evidence type="ECO:0000259" key="1">
    <source>
        <dbReference type="Pfam" id="PF12172"/>
    </source>
</evidence>
<sequence length="126" mass="13964">MFDLWDVFQHYQIKEAKQATRDLRDQQCTERDAQAQELRRLESKIDGLALVTQALVELLQAQGVSEQAIVAKVREIDLRDGQLDGKMGRKAQACTSCGRTVHPRQRACMYCGTAAASSEGLPGVVS</sequence>
<feature type="domain" description="ChsH2 rubredoxin-like zinc ribbon" evidence="1">
    <location>
        <begin position="91"/>
        <end position="113"/>
    </location>
</feature>
<dbReference type="InterPro" id="IPR022002">
    <property type="entry name" value="ChsH2_Znr"/>
</dbReference>
<accession>A0A840S8C1</accession>
<keyword evidence="3" id="KW-1185">Reference proteome</keyword>
<dbReference type="AlphaFoldDB" id="A0A840S8C1"/>
<dbReference type="Pfam" id="PF12172">
    <property type="entry name" value="zf-ChsH2"/>
    <property type="match status" value="1"/>
</dbReference>
<evidence type="ECO:0000313" key="3">
    <source>
        <dbReference type="Proteomes" id="UP000554837"/>
    </source>
</evidence>
<reference evidence="2 3" key="1">
    <citation type="submission" date="2020-08" db="EMBL/GenBank/DDBJ databases">
        <title>Genomic Encyclopedia of Type Strains, Phase IV (KMG-IV): sequencing the most valuable type-strain genomes for metagenomic binning, comparative biology and taxonomic classification.</title>
        <authorList>
            <person name="Goeker M."/>
        </authorList>
    </citation>
    <scope>NUCLEOTIDE SEQUENCE [LARGE SCALE GENOMIC DNA]</scope>
    <source>
        <strain evidence="2 3">DSM 23958</strain>
    </source>
</reference>
<dbReference type="Proteomes" id="UP000554837">
    <property type="component" value="Unassembled WGS sequence"/>
</dbReference>
<name>A0A840S8C1_9BURK</name>
<proteinExistence type="predicted"/>
<dbReference type="EMBL" id="JACHHO010000003">
    <property type="protein sequence ID" value="MBB5205044.1"/>
    <property type="molecule type" value="Genomic_DNA"/>
</dbReference>
<protein>
    <recommendedName>
        <fullName evidence="1">ChsH2 rubredoxin-like zinc ribbon domain-containing protein</fullName>
    </recommendedName>
</protein>
<evidence type="ECO:0000313" key="2">
    <source>
        <dbReference type="EMBL" id="MBB5205044.1"/>
    </source>
</evidence>
<dbReference type="OrthoDB" id="6402077at2"/>
<dbReference type="RefSeq" id="WP_138854934.1">
    <property type="nucleotide sequence ID" value="NZ_CP040709.1"/>
</dbReference>
<gene>
    <name evidence="2" type="ORF">HNQ51_002363</name>
</gene>